<feature type="transmembrane region" description="Helical" evidence="10">
    <location>
        <begin position="21"/>
        <end position="40"/>
    </location>
</feature>
<feature type="transmembrane region" description="Helical" evidence="10">
    <location>
        <begin position="294"/>
        <end position="311"/>
    </location>
</feature>
<protein>
    <recommendedName>
        <fullName evidence="10">Ion-translocating oxidoreductase complex subunit D</fullName>
        <ecNumber evidence="10">7.-.-.-</ecNumber>
    </recommendedName>
    <alternativeName>
        <fullName evidence="10">Rnf electron transport complex subunit D</fullName>
    </alternativeName>
</protein>
<evidence type="ECO:0000313" key="11">
    <source>
        <dbReference type="EMBL" id="SDG00653.1"/>
    </source>
</evidence>
<evidence type="ECO:0000256" key="8">
    <source>
        <dbReference type="ARBA" id="ARBA00022989"/>
    </source>
</evidence>
<feature type="transmembrane region" description="Helical" evidence="10">
    <location>
        <begin position="211"/>
        <end position="229"/>
    </location>
</feature>
<feature type="transmembrane region" description="Helical" evidence="10">
    <location>
        <begin position="124"/>
        <end position="143"/>
    </location>
</feature>
<evidence type="ECO:0000256" key="10">
    <source>
        <dbReference type="HAMAP-Rule" id="MF_00462"/>
    </source>
</evidence>
<reference evidence="11 12" key="1">
    <citation type="submission" date="2016-10" db="EMBL/GenBank/DDBJ databases">
        <authorList>
            <person name="de Groot N.N."/>
        </authorList>
    </citation>
    <scope>NUCLEOTIDE SEQUENCE [LARGE SCALE GENOMIC DNA]</scope>
    <source>
        <strain evidence="11 12">BH539</strain>
    </source>
</reference>
<comment type="subunit">
    <text evidence="10">The complex is composed of six subunits: RnfA, RnfB, RnfC, RnfD, RnfE and RnfG.</text>
</comment>
<gene>
    <name evidence="10" type="primary">rnfD</name>
    <name evidence="11" type="ORF">SAMN05216571_103385</name>
</gene>
<comment type="similarity">
    <text evidence="10">Belongs to the NqrB/RnfD family.</text>
</comment>
<comment type="cofactor">
    <cofactor evidence="10">
        <name>FMN</name>
        <dbReference type="ChEBI" id="CHEBI:58210"/>
    </cofactor>
</comment>
<dbReference type="STRING" id="284577.SAMN05216571_103385"/>
<comment type="subcellular location">
    <subcellularLocation>
        <location evidence="10">Cell inner membrane</location>
        <topology evidence="10">Multi-pass membrane protein</topology>
    </subcellularLocation>
</comment>
<keyword evidence="12" id="KW-1185">Reference proteome</keyword>
<evidence type="ECO:0000256" key="1">
    <source>
        <dbReference type="ARBA" id="ARBA00022448"/>
    </source>
</evidence>
<dbReference type="NCBIfam" id="TIGR01946">
    <property type="entry name" value="rnfD"/>
    <property type="match status" value="1"/>
</dbReference>
<feature type="transmembrane region" description="Helical" evidence="10">
    <location>
        <begin position="267"/>
        <end position="287"/>
    </location>
</feature>
<dbReference type="InterPro" id="IPR011303">
    <property type="entry name" value="RnfD_bac"/>
</dbReference>
<keyword evidence="7 10" id="KW-0249">Electron transport</keyword>
<feature type="transmembrane region" description="Helical" evidence="10">
    <location>
        <begin position="236"/>
        <end position="255"/>
    </location>
</feature>
<feature type="modified residue" description="FMN phosphoryl threonine" evidence="10">
    <location>
        <position position="182"/>
    </location>
</feature>
<accession>A0A1G7QQ95</accession>
<name>A0A1G7QQ95_9GAMM</name>
<dbReference type="HAMAP" id="MF_00462">
    <property type="entry name" value="RsxD_RnfD"/>
    <property type="match status" value="1"/>
</dbReference>
<evidence type="ECO:0000256" key="6">
    <source>
        <dbReference type="ARBA" id="ARBA00022967"/>
    </source>
</evidence>
<dbReference type="Proteomes" id="UP000198641">
    <property type="component" value="Unassembled WGS sequence"/>
</dbReference>
<proteinExistence type="inferred from homology"/>
<keyword evidence="1 10" id="KW-0813">Transport</keyword>
<dbReference type="InterPro" id="IPR004338">
    <property type="entry name" value="NqrB/RnfD"/>
</dbReference>
<keyword evidence="2 10" id="KW-0597">Phosphoprotein</keyword>
<dbReference type="PANTHER" id="PTHR30578">
    <property type="entry name" value="ELECTRON TRANSPORT COMPLEX PROTEIN RNFD"/>
    <property type="match status" value="1"/>
</dbReference>
<keyword evidence="8 10" id="KW-1133">Transmembrane helix</keyword>
<keyword evidence="9 10" id="KW-0472">Membrane</keyword>
<dbReference type="GO" id="GO:0022900">
    <property type="term" value="P:electron transport chain"/>
    <property type="evidence" value="ECO:0007669"/>
    <property type="project" value="UniProtKB-UniRule"/>
</dbReference>
<dbReference type="GO" id="GO:0005886">
    <property type="term" value="C:plasma membrane"/>
    <property type="evidence" value="ECO:0007669"/>
    <property type="project" value="UniProtKB-SubCell"/>
</dbReference>
<keyword evidence="10" id="KW-0997">Cell inner membrane</keyword>
<keyword evidence="3 10" id="KW-0285">Flavoprotein</keyword>
<keyword evidence="5 10" id="KW-0812">Transmembrane</keyword>
<dbReference type="AlphaFoldDB" id="A0A1G7QQ95"/>
<evidence type="ECO:0000256" key="9">
    <source>
        <dbReference type="ARBA" id="ARBA00023136"/>
    </source>
</evidence>
<evidence type="ECO:0000256" key="4">
    <source>
        <dbReference type="ARBA" id="ARBA00022643"/>
    </source>
</evidence>
<keyword evidence="4 10" id="KW-0288">FMN</keyword>
<keyword evidence="10" id="KW-1003">Cell membrane</keyword>
<keyword evidence="6 10" id="KW-1278">Translocase</keyword>
<feature type="transmembrane region" description="Helical" evidence="10">
    <location>
        <begin position="317"/>
        <end position="335"/>
    </location>
</feature>
<dbReference type="OrthoDB" id="9776359at2"/>
<dbReference type="RefSeq" id="WP_092524325.1">
    <property type="nucleotide sequence ID" value="NZ_FNCI01000003.1"/>
</dbReference>
<evidence type="ECO:0000256" key="7">
    <source>
        <dbReference type="ARBA" id="ARBA00022982"/>
    </source>
</evidence>
<feature type="transmembrane region" description="Helical" evidence="10">
    <location>
        <begin position="94"/>
        <end position="112"/>
    </location>
</feature>
<organism evidence="11 12">
    <name type="scientific">Onishia taeanensis</name>
    <dbReference type="NCBI Taxonomy" id="284577"/>
    <lineage>
        <taxon>Bacteria</taxon>
        <taxon>Pseudomonadati</taxon>
        <taxon>Pseudomonadota</taxon>
        <taxon>Gammaproteobacteria</taxon>
        <taxon>Oceanospirillales</taxon>
        <taxon>Halomonadaceae</taxon>
        <taxon>Onishia</taxon>
    </lineage>
</organism>
<dbReference type="Pfam" id="PF03116">
    <property type="entry name" value="NQR2_RnfD_RnfE"/>
    <property type="match status" value="1"/>
</dbReference>
<evidence type="ECO:0000256" key="5">
    <source>
        <dbReference type="ARBA" id="ARBA00022692"/>
    </source>
</evidence>
<sequence>MSLMHQSQVSRQPTDTGRVMAWLLLSTLPGIATLTWHFGLGVLSNVLLAGAFGIGLEALVLRLRRRTVRPVLADNSALVTGVLLGASLPPGTSLWLILVGMVAAIVVAKQLYGGLGQNPFNPAMVGYALLLISFPAAMTQWAAPHGLLSADGLSLGELLARVTGMSSGMNTGPGVDAWSGATPLDAFKHKPDALLASEFWASNPLPDGTQAAWRNVALAWLAGGALLLYKRLIGWQIPLSMLTAMGVLAGFSYAVDPSHHGSPAFHWLSGAAVFGAFFIATDPVSAATSRKGKLYYGAGIGVLVMLIREAGAYPDAVAFAVLLMNFTVPFIDYYTQPRTQGHARPNRGIKVTRLDDEEAS</sequence>
<evidence type="ECO:0000256" key="2">
    <source>
        <dbReference type="ARBA" id="ARBA00022553"/>
    </source>
</evidence>
<evidence type="ECO:0000313" key="12">
    <source>
        <dbReference type="Proteomes" id="UP000198641"/>
    </source>
</evidence>
<dbReference type="EC" id="7.-.-.-" evidence="10"/>
<dbReference type="PANTHER" id="PTHR30578:SF0">
    <property type="entry name" value="ION-TRANSLOCATING OXIDOREDUCTASE COMPLEX SUBUNIT D"/>
    <property type="match status" value="1"/>
</dbReference>
<dbReference type="EMBL" id="FNCI01000003">
    <property type="protein sequence ID" value="SDG00653.1"/>
    <property type="molecule type" value="Genomic_DNA"/>
</dbReference>
<comment type="function">
    <text evidence="10">Part of a membrane-bound complex that couples electron transfer with translocation of ions across the membrane.</text>
</comment>
<dbReference type="GO" id="GO:0055085">
    <property type="term" value="P:transmembrane transport"/>
    <property type="evidence" value="ECO:0007669"/>
    <property type="project" value="InterPro"/>
</dbReference>
<evidence type="ECO:0000256" key="3">
    <source>
        <dbReference type="ARBA" id="ARBA00022630"/>
    </source>
</evidence>